<dbReference type="SUPFAM" id="SSF55008">
    <property type="entry name" value="HMA, heavy metal-associated domain"/>
    <property type="match status" value="1"/>
</dbReference>
<protein>
    <recommendedName>
        <fullName evidence="3">Copper chaperone</fullName>
    </recommendedName>
</protein>
<evidence type="ECO:0008006" key="3">
    <source>
        <dbReference type="Google" id="ProtNLM"/>
    </source>
</evidence>
<keyword evidence="2" id="KW-1185">Reference proteome</keyword>
<evidence type="ECO:0000313" key="1">
    <source>
        <dbReference type="EMBL" id="MDD9207835.1"/>
    </source>
</evidence>
<reference evidence="1" key="1">
    <citation type="submission" date="2023-02" db="EMBL/GenBank/DDBJ databases">
        <title>Georgenia sp.10Sc9-8, isolated from a soil sample collected from the Taklamakan desert.</title>
        <authorList>
            <person name="Liu S."/>
        </authorList>
    </citation>
    <scope>NUCLEOTIDE SEQUENCE</scope>
    <source>
        <strain evidence="1">10Sc9-8</strain>
    </source>
</reference>
<accession>A0ABT5U336</accession>
<proteinExistence type="predicted"/>
<organism evidence="1 2">
    <name type="scientific">Georgenia halotolerans</name>
    <dbReference type="NCBI Taxonomy" id="3028317"/>
    <lineage>
        <taxon>Bacteria</taxon>
        <taxon>Bacillati</taxon>
        <taxon>Actinomycetota</taxon>
        <taxon>Actinomycetes</taxon>
        <taxon>Micrococcales</taxon>
        <taxon>Bogoriellaceae</taxon>
        <taxon>Georgenia</taxon>
    </lineage>
</organism>
<gene>
    <name evidence="1" type="ORF">PU560_15370</name>
</gene>
<dbReference type="InterPro" id="IPR036163">
    <property type="entry name" value="HMA_dom_sf"/>
</dbReference>
<dbReference type="Proteomes" id="UP001165561">
    <property type="component" value="Unassembled WGS sequence"/>
</dbReference>
<name>A0ABT5U336_9MICO</name>
<comment type="caution">
    <text evidence="1">The sequence shown here is derived from an EMBL/GenBank/DDBJ whole genome shotgun (WGS) entry which is preliminary data.</text>
</comment>
<sequence length="83" mass="8647">MEALVYAVPGAVCWHRIAELTSRISLVRGVLGVSVDRAGTEEPEFRVISNGAVPPGGVRAAIREAGYEAAEVVGQETAELAAV</sequence>
<dbReference type="EMBL" id="JARACI010001161">
    <property type="protein sequence ID" value="MDD9207835.1"/>
    <property type="molecule type" value="Genomic_DNA"/>
</dbReference>
<evidence type="ECO:0000313" key="2">
    <source>
        <dbReference type="Proteomes" id="UP001165561"/>
    </source>
</evidence>